<keyword evidence="1" id="KW-0472">Membrane</keyword>
<dbReference type="VEuPathDB" id="VectorBase:CPIJ006195"/>
<feature type="transmembrane region" description="Helical" evidence="1">
    <location>
        <begin position="113"/>
        <end position="133"/>
    </location>
</feature>
<evidence type="ECO:0000256" key="1">
    <source>
        <dbReference type="SAM" id="Phobius"/>
    </source>
</evidence>
<dbReference type="EMBL" id="DS231930">
    <property type="protein sequence ID" value="EDS27240.1"/>
    <property type="molecule type" value="Genomic_DNA"/>
</dbReference>
<dbReference type="KEGG" id="cqu:CpipJ_CPIJ006195"/>
<keyword evidence="4" id="KW-1185">Reference proteome</keyword>
<name>B0WGU6_CULQU</name>
<feature type="transmembrane region" description="Helical" evidence="1">
    <location>
        <begin position="21"/>
        <end position="37"/>
    </location>
</feature>
<evidence type="ECO:0000313" key="2">
    <source>
        <dbReference type="EMBL" id="EDS27240.1"/>
    </source>
</evidence>
<dbReference type="AlphaFoldDB" id="B0WGU6"/>
<dbReference type="HOGENOM" id="CLU_1860184_0_0_1"/>
<protein>
    <submittedName>
        <fullName evidence="2 3">Uncharacterized protein</fullName>
    </submittedName>
</protein>
<organism>
    <name type="scientific">Culex quinquefasciatus</name>
    <name type="common">Southern house mosquito</name>
    <name type="synonym">Culex pungens</name>
    <dbReference type="NCBI Taxonomy" id="7176"/>
    <lineage>
        <taxon>Eukaryota</taxon>
        <taxon>Metazoa</taxon>
        <taxon>Ecdysozoa</taxon>
        <taxon>Arthropoda</taxon>
        <taxon>Hexapoda</taxon>
        <taxon>Insecta</taxon>
        <taxon>Pterygota</taxon>
        <taxon>Neoptera</taxon>
        <taxon>Endopterygota</taxon>
        <taxon>Diptera</taxon>
        <taxon>Nematocera</taxon>
        <taxon>Culicoidea</taxon>
        <taxon>Culicidae</taxon>
        <taxon>Culicinae</taxon>
        <taxon>Culicini</taxon>
        <taxon>Culex</taxon>
        <taxon>Culex</taxon>
    </lineage>
</organism>
<reference evidence="2" key="1">
    <citation type="submission" date="2007-03" db="EMBL/GenBank/DDBJ databases">
        <title>Annotation of Culex pipiens quinquefasciatus.</title>
        <authorList>
            <consortium name="The Broad Institute Genome Sequencing Platform"/>
            <person name="Atkinson P.W."/>
            <person name="Hemingway J."/>
            <person name="Christensen B.M."/>
            <person name="Higgs S."/>
            <person name="Kodira C."/>
            <person name="Hannick L."/>
            <person name="Megy K."/>
            <person name="O'Leary S."/>
            <person name="Pearson M."/>
            <person name="Haas B.J."/>
            <person name="Mauceli E."/>
            <person name="Wortman J.R."/>
            <person name="Lee N.H."/>
            <person name="Guigo R."/>
            <person name="Stanke M."/>
            <person name="Alvarado L."/>
            <person name="Amedeo P."/>
            <person name="Antoine C.H."/>
            <person name="Arensburger P."/>
            <person name="Bidwell S.L."/>
            <person name="Crawford M."/>
            <person name="Camaro F."/>
            <person name="Devon K."/>
            <person name="Engels R."/>
            <person name="Hammond M."/>
            <person name="Howarth C."/>
            <person name="Koehrsen M."/>
            <person name="Lawson D."/>
            <person name="Montgomery P."/>
            <person name="Nene V."/>
            <person name="Nusbaum C."/>
            <person name="Puiu D."/>
            <person name="Romero-Severson J."/>
            <person name="Severson D.W."/>
            <person name="Shumway M."/>
            <person name="Sisk P."/>
            <person name="Stolte C."/>
            <person name="Zeng Q."/>
            <person name="Eisenstadt E."/>
            <person name="Fraser-Liggett C."/>
            <person name="Strausberg R."/>
            <person name="Galagan J."/>
            <person name="Birren B."/>
            <person name="Collins F.H."/>
        </authorList>
    </citation>
    <scope>NUCLEOTIDE SEQUENCE [LARGE SCALE GENOMIC DNA]</scope>
    <source>
        <strain evidence="2">JHB</strain>
    </source>
</reference>
<dbReference type="Proteomes" id="UP000002320">
    <property type="component" value="Unassembled WGS sequence"/>
</dbReference>
<keyword evidence="1" id="KW-1133">Transmembrane helix</keyword>
<evidence type="ECO:0000313" key="3">
    <source>
        <dbReference type="EnsemblMetazoa" id="CPIJ006195-PA"/>
    </source>
</evidence>
<sequence>CERTRLKRVSANQEQQTPTPSLLFIFFFVISPLSWASQTSNRNSKQTQFCVRNSNSVSQPEASALPTRLERGQKWERAGLATLGGKARHVFGSIYLVHSKRSTFPPPCSTCHVLRVFPLAVVGSVSYVCAVIIRKRKD</sequence>
<feature type="non-terminal residue" evidence="2">
    <location>
        <position position="1"/>
    </location>
</feature>
<proteinExistence type="predicted"/>
<gene>
    <name evidence="3" type="primary">6038092</name>
    <name evidence="2" type="ORF">CpipJ_CPIJ006195</name>
</gene>
<dbReference type="EnsemblMetazoa" id="CPIJ006195-RA">
    <property type="protein sequence ID" value="CPIJ006195-PA"/>
    <property type="gene ID" value="CPIJ006195"/>
</dbReference>
<keyword evidence="1" id="KW-0812">Transmembrane</keyword>
<dbReference type="InParanoid" id="B0WGU6"/>
<evidence type="ECO:0000313" key="4">
    <source>
        <dbReference type="Proteomes" id="UP000002320"/>
    </source>
</evidence>
<reference evidence="3" key="2">
    <citation type="submission" date="2021-02" db="UniProtKB">
        <authorList>
            <consortium name="EnsemblMetazoa"/>
        </authorList>
    </citation>
    <scope>IDENTIFICATION</scope>
    <source>
        <strain evidence="3">JHB</strain>
    </source>
</reference>
<accession>B0WGU6</accession>